<sequence>MSFPWAWGLNMVWKAKYVSPYSERAVIVKYCAKFRREDALILQDVRHSNIIEFLGVAPLSSDSYLTVIEYTEGVSLCNLIQQHRDDWSDFKKHRWVKWAVELARGLQFMHQKKYHHGDVKSPNLVITRADTLKICGFGFASQGTASADIIMCGVSPWTAPEVGKSHDDPDEVTPKSDVFSYAVVIWELLTGKTPFAGQSAYEIAAALATDRKSLEIPTECPEPLRNLLTECWDPDYRRRPSMDEVVRLSEPGTMDGLIPVAIKTSGENNVLPLGLLLEASILMELRHPNICQLIGVCTNERMYVVTEWVSGGSLADYLQEYDPDLPDLYEIGAQIASGMDYLGSHNMVHRDLTVRNVLMGEGKLVKIAGLGMTRMMENGAYKAELDEDIPVKWTAPEAALDRCFTVKSDVWSFGFLLAEMITCSSPYPGLTDEAVLKMVTHGYRMPKMQGCPDSLYNLMLKCWDKDPTARHTFEFLHSCFDEKSIRMYFARETPECTLFSSP</sequence>
<keyword evidence="2" id="KW-0808">Transferase</keyword>
<keyword evidence="3" id="KW-0547">Nucleotide-binding</keyword>
<dbReference type="GeneID" id="119741291"/>
<keyword evidence="4" id="KW-0418">Kinase</keyword>
<evidence type="ECO:0000256" key="1">
    <source>
        <dbReference type="ARBA" id="ARBA00004308"/>
    </source>
</evidence>
<evidence type="ECO:0000313" key="10">
    <source>
        <dbReference type="Proteomes" id="UP000887568"/>
    </source>
</evidence>
<keyword evidence="5" id="KW-0067">ATP-binding</keyword>
<evidence type="ECO:0000256" key="7">
    <source>
        <dbReference type="ARBA" id="ARBA00023137"/>
    </source>
</evidence>
<dbReference type="GO" id="GO:0005524">
    <property type="term" value="F:ATP binding"/>
    <property type="evidence" value="ECO:0007669"/>
    <property type="project" value="UniProtKB-KW"/>
</dbReference>
<dbReference type="PROSITE" id="PS50011">
    <property type="entry name" value="PROTEIN_KINASE_DOM"/>
    <property type="match status" value="2"/>
</dbReference>
<dbReference type="InterPro" id="IPR008266">
    <property type="entry name" value="Tyr_kinase_AS"/>
</dbReference>
<protein>
    <recommendedName>
        <fullName evidence="8">Protein kinase domain-containing protein</fullName>
    </recommendedName>
</protein>
<evidence type="ECO:0000259" key="8">
    <source>
        <dbReference type="PROSITE" id="PS50011"/>
    </source>
</evidence>
<accession>A0A914BA50</accession>
<dbReference type="Pfam" id="PF07714">
    <property type="entry name" value="PK_Tyr_Ser-Thr"/>
    <property type="match status" value="2"/>
</dbReference>
<dbReference type="Gene3D" id="3.30.200.20">
    <property type="entry name" value="Phosphorylase Kinase, domain 1"/>
    <property type="match status" value="1"/>
</dbReference>
<dbReference type="GO" id="GO:0004713">
    <property type="term" value="F:protein tyrosine kinase activity"/>
    <property type="evidence" value="ECO:0007669"/>
    <property type="project" value="UniProtKB-KW"/>
</dbReference>
<reference evidence="9" key="1">
    <citation type="submission" date="2022-11" db="UniProtKB">
        <authorList>
            <consortium name="EnsemblMetazoa"/>
        </authorList>
    </citation>
    <scope>IDENTIFICATION</scope>
</reference>
<dbReference type="InterPro" id="IPR000719">
    <property type="entry name" value="Prot_kinase_dom"/>
</dbReference>
<dbReference type="SUPFAM" id="SSF56112">
    <property type="entry name" value="Protein kinase-like (PK-like)"/>
    <property type="match status" value="2"/>
</dbReference>
<dbReference type="PROSITE" id="PS00109">
    <property type="entry name" value="PROTEIN_KINASE_TYR"/>
    <property type="match status" value="1"/>
</dbReference>
<comment type="subcellular location">
    <subcellularLocation>
        <location evidence="1">Endomembrane system</location>
    </subcellularLocation>
</comment>
<dbReference type="InterPro" id="IPR001245">
    <property type="entry name" value="Ser-Thr/Tyr_kinase_cat_dom"/>
</dbReference>
<dbReference type="Gene3D" id="1.10.510.10">
    <property type="entry name" value="Transferase(Phosphotransferase) domain 1"/>
    <property type="match status" value="2"/>
</dbReference>
<organism evidence="9 10">
    <name type="scientific">Patiria miniata</name>
    <name type="common">Bat star</name>
    <name type="synonym">Asterina miniata</name>
    <dbReference type="NCBI Taxonomy" id="46514"/>
    <lineage>
        <taxon>Eukaryota</taxon>
        <taxon>Metazoa</taxon>
        <taxon>Echinodermata</taxon>
        <taxon>Eleutherozoa</taxon>
        <taxon>Asterozoa</taxon>
        <taxon>Asteroidea</taxon>
        <taxon>Valvatacea</taxon>
        <taxon>Valvatida</taxon>
        <taxon>Asterinidae</taxon>
        <taxon>Patiria</taxon>
    </lineage>
</organism>
<feature type="domain" description="Protein kinase" evidence="8">
    <location>
        <begin position="231"/>
        <end position="480"/>
    </location>
</feature>
<keyword evidence="6" id="KW-0472">Membrane</keyword>
<dbReference type="PRINTS" id="PR00109">
    <property type="entry name" value="TYRKINASE"/>
</dbReference>
<dbReference type="AlphaFoldDB" id="A0A914BA50"/>
<name>A0A914BA50_PATMI</name>
<dbReference type="GO" id="GO:0050793">
    <property type="term" value="P:regulation of developmental process"/>
    <property type="evidence" value="ECO:0007669"/>
    <property type="project" value="UniProtKB-ARBA"/>
</dbReference>
<dbReference type="EnsemblMetazoa" id="XM_038217043.1">
    <property type="protein sequence ID" value="XP_038072971.1"/>
    <property type="gene ID" value="LOC119741291"/>
</dbReference>
<evidence type="ECO:0000256" key="6">
    <source>
        <dbReference type="ARBA" id="ARBA00023136"/>
    </source>
</evidence>
<dbReference type="Proteomes" id="UP000887568">
    <property type="component" value="Unplaced"/>
</dbReference>
<dbReference type="RefSeq" id="XP_038072971.1">
    <property type="nucleotide sequence ID" value="XM_038217043.1"/>
</dbReference>
<keyword evidence="7" id="KW-0829">Tyrosine-protein kinase</keyword>
<dbReference type="PANTHER" id="PTHR24418">
    <property type="entry name" value="TYROSINE-PROTEIN KINASE"/>
    <property type="match status" value="1"/>
</dbReference>
<evidence type="ECO:0000256" key="3">
    <source>
        <dbReference type="ARBA" id="ARBA00022741"/>
    </source>
</evidence>
<proteinExistence type="predicted"/>
<dbReference type="SMART" id="SM00220">
    <property type="entry name" value="S_TKc"/>
    <property type="match status" value="2"/>
</dbReference>
<dbReference type="OMA" id="LVIMEMC"/>
<dbReference type="InterPro" id="IPR011009">
    <property type="entry name" value="Kinase-like_dom_sf"/>
</dbReference>
<evidence type="ECO:0000313" key="9">
    <source>
        <dbReference type="EnsemblMetazoa" id="XP_038072971.1"/>
    </source>
</evidence>
<dbReference type="GO" id="GO:0030182">
    <property type="term" value="P:neuron differentiation"/>
    <property type="evidence" value="ECO:0007669"/>
    <property type="project" value="UniProtKB-ARBA"/>
</dbReference>
<keyword evidence="10" id="KW-1185">Reference proteome</keyword>
<dbReference type="GO" id="GO:0048468">
    <property type="term" value="P:cell development"/>
    <property type="evidence" value="ECO:0007669"/>
    <property type="project" value="UniProtKB-ARBA"/>
</dbReference>
<dbReference type="FunFam" id="1.10.510.10:FF:001512">
    <property type="entry name" value="Receptor tyrosine-protein kinase erbB-2"/>
    <property type="match status" value="1"/>
</dbReference>
<evidence type="ECO:0000256" key="4">
    <source>
        <dbReference type="ARBA" id="ARBA00022777"/>
    </source>
</evidence>
<dbReference type="InterPro" id="IPR050198">
    <property type="entry name" value="Non-receptor_tyrosine_kinases"/>
</dbReference>
<dbReference type="OrthoDB" id="965854at2759"/>
<evidence type="ECO:0000256" key="2">
    <source>
        <dbReference type="ARBA" id="ARBA00022679"/>
    </source>
</evidence>
<evidence type="ECO:0000256" key="5">
    <source>
        <dbReference type="ARBA" id="ARBA00022840"/>
    </source>
</evidence>
<feature type="domain" description="Protein kinase" evidence="8">
    <location>
        <begin position="1"/>
        <end position="242"/>
    </location>
</feature>
<dbReference type="GO" id="GO:0012505">
    <property type="term" value="C:endomembrane system"/>
    <property type="evidence" value="ECO:0007669"/>
    <property type="project" value="UniProtKB-SubCell"/>
</dbReference>